<dbReference type="Gene3D" id="3.90.25.10">
    <property type="entry name" value="UDP-galactose 4-epimerase, domain 1"/>
    <property type="match status" value="1"/>
</dbReference>
<evidence type="ECO:0000313" key="5">
    <source>
        <dbReference type="EMBL" id="KAK3669790.1"/>
    </source>
</evidence>
<sequence length="319" mass="35656">MTISHDLSAPLIVVVGATGTQGGSVINNLDASDKQYRMRGLTRDISKTSAKKLAERRVEMVSCDIRVGEEERVQKVFQGATYIFAVTNYWEHVDKAREIAEGKLMVDAAKTVGVELFIWSSEPSVTKASKGTVTKVSHFDSKAEVSEYARSAGIRVVDVHVGGYMNNFTTFSKPRPAGDGSYMIASTWNPTARMPLIDTFHDAGLFVRQAIESEEFNSGDGRVIGAYGEWVSIEDQMEILTEATGKRIRYLQLTDEQMAAGMKEEGMPQHVIDDMLGMFRFHDGIWEDTYLHSNRGTLARAPRTFKEYCELEHWDGVFT</sequence>
<dbReference type="CDD" id="cd05251">
    <property type="entry name" value="NmrA_like_SDR_a"/>
    <property type="match status" value="1"/>
</dbReference>
<dbReference type="EMBL" id="JAUTXT010000071">
    <property type="protein sequence ID" value="KAK3669790.1"/>
    <property type="molecule type" value="Genomic_DNA"/>
</dbReference>
<keyword evidence="3" id="KW-0560">Oxidoreductase</keyword>
<evidence type="ECO:0000256" key="1">
    <source>
        <dbReference type="ARBA" id="ARBA00006328"/>
    </source>
</evidence>
<dbReference type="InterPro" id="IPR036291">
    <property type="entry name" value="NAD(P)-bd_dom_sf"/>
</dbReference>
<dbReference type="SUPFAM" id="SSF51735">
    <property type="entry name" value="NAD(P)-binding Rossmann-fold domains"/>
    <property type="match status" value="1"/>
</dbReference>
<protein>
    <recommendedName>
        <fullName evidence="4">NmrA-like domain-containing protein</fullName>
    </recommendedName>
</protein>
<evidence type="ECO:0000313" key="6">
    <source>
        <dbReference type="Proteomes" id="UP001274830"/>
    </source>
</evidence>
<evidence type="ECO:0000256" key="3">
    <source>
        <dbReference type="ARBA" id="ARBA00023002"/>
    </source>
</evidence>
<dbReference type="GO" id="GO:0016491">
    <property type="term" value="F:oxidoreductase activity"/>
    <property type="evidence" value="ECO:0007669"/>
    <property type="project" value="UniProtKB-KW"/>
</dbReference>
<accession>A0AAE0WI20</accession>
<evidence type="ECO:0000259" key="4">
    <source>
        <dbReference type="Pfam" id="PF05368"/>
    </source>
</evidence>
<name>A0AAE0WI20_9PEZI</name>
<dbReference type="Proteomes" id="UP001274830">
    <property type="component" value="Unassembled WGS sequence"/>
</dbReference>
<dbReference type="InterPro" id="IPR051164">
    <property type="entry name" value="NmrA-like_oxidored"/>
</dbReference>
<dbReference type="Pfam" id="PF05368">
    <property type="entry name" value="NmrA"/>
    <property type="match status" value="1"/>
</dbReference>
<dbReference type="PANTHER" id="PTHR42748:SF30">
    <property type="entry name" value="NMRA-LIKE DOMAIN-CONTAINING PROTEIN"/>
    <property type="match status" value="1"/>
</dbReference>
<dbReference type="InterPro" id="IPR008030">
    <property type="entry name" value="NmrA-like"/>
</dbReference>
<organism evidence="5 6">
    <name type="scientific">Recurvomyces mirabilis</name>
    <dbReference type="NCBI Taxonomy" id="574656"/>
    <lineage>
        <taxon>Eukaryota</taxon>
        <taxon>Fungi</taxon>
        <taxon>Dikarya</taxon>
        <taxon>Ascomycota</taxon>
        <taxon>Pezizomycotina</taxon>
        <taxon>Dothideomycetes</taxon>
        <taxon>Dothideomycetidae</taxon>
        <taxon>Mycosphaerellales</taxon>
        <taxon>Teratosphaeriaceae</taxon>
        <taxon>Recurvomyces</taxon>
    </lineage>
</organism>
<proteinExistence type="inferred from homology"/>
<reference evidence="5" key="1">
    <citation type="submission" date="2023-07" db="EMBL/GenBank/DDBJ databases">
        <title>Black Yeasts Isolated from many extreme environments.</title>
        <authorList>
            <person name="Coleine C."/>
            <person name="Stajich J.E."/>
            <person name="Selbmann L."/>
        </authorList>
    </citation>
    <scope>NUCLEOTIDE SEQUENCE</scope>
    <source>
        <strain evidence="5">CCFEE 5485</strain>
    </source>
</reference>
<dbReference type="Gene3D" id="3.40.50.720">
    <property type="entry name" value="NAD(P)-binding Rossmann-like Domain"/>
    <property type="match status" value="1"/>
</dbReference>
<comment type="similarity">
    <text evidence="1">Belongs to the NmrA-type oxidoreductase family.</text>
</comment>
<feature type="domain" description="NmrA-like" evidence="4">
    <location>
        <begin position="11"/>
        <end position="308"/>
    </location>
</feature>
<keyword evidence="2" id="KW-0521">NADP</keyword>
<keyword evidence="6" id="KW-1185">Reference proteome</keyword>
<evidence type="ECO:0000256" key="2">
    <source>
        <dbReference type="ARBA" id="ARBA00022857"/>
    </source>
</evidence>
<comment type="caution">
    <text evidence="5">The sequence shown here is derived from an EMBL/GenBank/DDBJ whole genome shotgun (WGS) entry which is preliminary data.</text>
</comment>
<gene>
    <name evidence="5" type="ORF">LTR78_010307</name>
</gene>
<dbReference type="PANTHER" id="PTHR42748">
    <property type="entry name" value="NITROGEN METABOLITE REPRESSION PROTEIN NMRA FAMILY MEMBER"/>
    <property type="match status" value="1"/>
</dbReference>
<dbReference type="GO" id="GO:0005634">
    <property type="term" value="C:nucleus"/>
    <property type="evidence" value="ECO:0007669"/>
    <property type="project" value="TreeGrafter"/>
</dbReference>
<dbReference type="AlphaFoldDB" id="A0AAE0WI20"/>